<dbReference type="Pfam" id="PF00573">
    <property type="entry name" value="Ribosomal_L4"/>
    <property type="match status" value="1"/>
</dbReference>
<dbReference type="PANTHER" id="PTHR10746:SF6">
    <property type="entry name" value="LARGE RIBOSOMAL SUBUNIT PROTEIN UL4M"/>
    <property type="match status" value="1"/>
</dbReference>
<keyword evidence="2" id="KW-0689">Ribosomal protein</keyword>
<evidence type="ECO:0000313" key="6">
    <source>
        <dbReference type="RefSeq" id="XP_006812958.1"/>
    </source>
</evidence>
<dbReference type="RefSeq" id="XP_006812958.1">
    <property type="nucleotide sequence ID" value="XM_006812895.1"/>
</dbReference>
<dbReference type="Gene3D" id="3.40.1370.10">
    <property type="match status" value="1"/>
</dbReference>
<keyword evidence="3" id="KW-0687">Ribonucleoprotein</keyword>
<gene>
    <name evidence="6" type="primary">LOC102800495</name>
</gene>
<dbReference type="InterPro" id="IPR023574">
    <property type="entry name" value="Ribosomal_uL4_dom_sf"/>
</dbReference>
<reference evidence="6" key="1">
    <citation type="submission" date="2025-08" db="UniProtKB">
        <authorList>
            <consortium name="RefSeq"/>
        </authorList>
    </citation>
    <scope>IDENTIFICATION</scope>
    <source>
        <tissue evidence="6">Testes</tissue>
    </source>
</reference>
<comment type="similarity">
    <text evidence="1">Belongs to the universal ribosomal protein uL4 family.</text>
</comment>
<dbReference type="SUPFAM" id="SSF52166">
    <property type="entry name" value="Ribosomal protein L4"/>
    <property type="match status" value="1"/>
</dbReference>
<evidence type="ECO:0000313" key="5">
    <source>
        <dbReference type="Proteomes" id="UP000694865"/>
    </source>
</evidence>
<evidence type="ECO:0000256" key="1">
    <source>
        <dbReference type="ARBA" id="ARBA00010528"/>
    </source>
</evidence>
<dbReference type="InterPro" id="IPR013005">
    <property type="entry name" value="Ribosomal_uL4-like"/>
</dbReference>
<organism evidence="5 6">
    <name type="scientific">Saccoglossus kowalevskii</name>
    <name type="common">Acorn worm</name>
    <dbReference type="NCBI Taxonomy" id="10224"/>
    <lineage>
        <taxon>Eukaryota</taxon>
        <taxon>Metazoa</taxon>
        <taxon>Hemichordata</taxon>
        <taxon>Enteropneusta</taxon>
        <taxon>Harrimaniidae</taxon>
        <taxon>Saccoglossus</taxon>
    </lineage>
</organism>
<dbReference type="GeneID" id="102800495"/>
<accession>A0ABM0LYW7</accession>
<keyword evidence="5" id="KW-1185">Reference proteome</keyword>
<proteinExistence type="inferred from homology"/>
<name>A0ABM0LYW7_SACKO</name>
<evidence type="ECO:0000256" key="4">
    <source>
        <dbReference type="ARBA" id="ARBA00040565"/>
    </source>
</evidence>
<evidence type="ECO:0000256" key="2">
    <source>
        <dbReference type="ARBA" id="ARBA00022980"/>
    </source>
</evidence>
<sequence>MPLNFVEAVNRIRTYNVMPTEGLNVYSMLKHETLVLTLEAVEFLEERLLYHMHRHTGPLKADAIMSQQLNRIPVFNRHSNQS</sequence>
<protein>
    <recommendedName>
        <fullName evidence="4">Large ribosomal subunit protein uL4m</fullName>
    </recommendedName>
</protein>
<evidence type="ECO:0000256" key="3">
    <source>
        <dbReference type="ARBA" id="ARBA00023274"/>
    </source>
</evidence>
<dbReference type="Proteomes" id="UP000694865">
    <property type="component" value="Unplaced"/>
</dbReference>
<dbReference type="PANTHER" id="PTHR10746">
    <property type="entry name" value="50S RIBOSOMAL PROTEIN L4"/>
    <property type="match status" value="1"/>
</dbReference>
<dbReference type="InterPro" id="IPR002136">
    <property type="entry name" value="Ribosomal_uL4"/>
</dbReference>